<dbReference type="SUPFAM" id="SSF53850">
    <property type="entry name" value="Periplasmic binding protein-like II"/>
    <property type="match status" value="1"/>
</dbReference>
<dbReference type="PANTHER" id="PTHR35936">
    <property type="entry name" value="MEMBRANE-BOUND LYTIC MUREIN TRANSGLYCOSYLASE F"/>
    <property type="match status" value="1"/>
</dbReference>
<evidence type="ECO:0000256" key="1">
    <source>
        <dbReference type="ARBA" id="ARBA00022729"/>
    </source>
</evidence>
<dbReference type="Proteomes" id="UP000198949">
    <property type="component" value="Unassembled WGS sequence"/>
</dbReference>
<dbReference type="RefSeq" id="WP_091027361.1">
    <property type="nucleotide sequence ID" value="NZ_FNAD01000001.1"/>
</dbReference>
<evidence type="ECO:0000313" key="4">
    <source>
        <dbReference type="EMBL" id="SDC99441.1"/>
    </source>
</evidence>
<accession>A0A1G6R4M2</accession>
<name>A0A1G6R4M2_9ACTN</name>
<dbReference type="EMBL" id="FNAD01000001">
    <property type="protein sequence ID" value="SDC99441.1"/>
    <property type="molecule type" value="Genomic_DNA"/>
</dbReference>
<gene>
    <name evidence="4" type="ORF">SAMN05216270_101288</name>
</gene>
<dbReference type="STRING" id="58114.SAMN05216270_101288"/>
<protein>
    <submittedName>
        <fullName evidence="4">Glutamate transport system substrate-binding protein</fullName>
    </submittedName>
</protein>
<proteinExistence type="predicted"/>
<feature type="chain" id="PRO_5011620299" evidence="2">
    <location>
        <begin position="25"/>
        <end position="274"/>
    </location>
</feature>
<dbReference type="AlphaFoldDB" id="A0A1G6R4M2"/>
<dbReference type="SMART" id="SM00062">
    <property type="entry name" value="PBPb"/>
    <property type="match status" value="1"/>
</dbReference>
<organism evidence="4 5">
    <name type="scientific">Glycomyces harbinensis</name>
    <dbReference type="NCBI Taxonomy" id="58114"/>
    <lineage>
        <taxon>Bacteria</taxon>
        <taxon>Bacillati</taxon>
        <taxon>Actinomycetota</taxon>
        <taxon>Actinomycetes</taxon>
        <taxon>Glycomycetales</taxon>
        <taxon>Glycomycetaceae</taxon>
        <taxon>Glycomyces</taxon>
    </lineage>
</organism>
<evidence type="ECO:0000256" key="2">
    <source>
        <dbReference type="SAM" id="SignalP"/>
    </source>
</evidence>
<evidence type="ECO:0000259" key="3">
    <source>
        <dbReference type="SMART" id="SM00062"/>
    </source>
</evidence>
<dbReference type="OrthoDB" id="9807888at2"/>
<feature type="domain" description="Solute-binding protein family 3/N-terminal" evidence="3">
    <location>
        <begin position="36"/>
        <end position="258"/>
    </location>
</feature>
<dbReference type="InterPro" id="IPR001638">
    <property type="entry name" value="Solute-binding_3/MltF_N"/>
</dbReference>
<evidence type="ECO:0000313" key="5">
    <source>
        <dbReference type="Proteomes" id="UP000198949"/>
    </source>
</evidence>
<dbReference type="Gene3D" id="3.40.190.10">
    <property type="entry name" value="Periplasmic binding protein-like II"/>
    <property type="match status" value="2"/>
</dbReference>
<keyword evidence="5" id="KW-1185">Reference proteome</keyword>
<sequence length="274" mass="29586">MNRLRTLAAGAACAAMAAALTSCAADEDESILDKDVLHIGVFRDYPLISEADANGTYDGFDVQVARHIADDLGIEAEFVPLDADDRITFLQTGEVDLVFAAFSITPDRKQQIDFAGPYVLESFNLLVRGADESITALADLEGKTICEATGANVFERIKVEHGVNVEREEVDTYSTCLDGLAAGEFDAVATDEFILAGLLDSRPELGLEILDIRFSSERIGIGMQPGDTAGCEALNRAITEMYNTGTMERYLQEWFGQAGLDVANPPIPQFEGCA</sequence>
<feature type="signal peptide" evidence="2">
    <location>
        <begin position="1"/>
        <end position="24"/>
    </location>
</feature>
<dbReference type="PANTHER" id="PTHR35936:SF17">
    <property type="entry name" value="ARGININE-BINDING EXTRACELLULAR PROTEIN ARTP"/>
    <property type="match status" value="1"/>
</dbReference>
<reference evidence="5" key="1">
    <citation type="submission" date="2016-10" db="EMBL/GenBank/DDBJ databases">
        <authorList>
            <person name="Varghese N."/>
            <person name="Submissions S."/>
        </authorList>
    </citation>
    <scope>NUCLEOTIDE SEQUENCE [LARGE SCALE GENOMIC DNA]</scope>
    <source>
        <strain evidence="5">CGMCC 4.3516</strain>
    </source>
</reference>
<dbReference type="PROSITE" id="PS51257">
    <property type="entry name" value="PROKAR_LIPOPROTEIN"/>
    <property type="match status" value="1"/>
</dbReference>
<keyword evidence="1 2" id="KW-0732">Signal</keyword>
<dbReference type="Pfam" id="PF00497">
    <property type="entry name" value="SBP_bac_3"/>
    <property type="match status" value="1"/>
</dbReference>